<dbReference type="PATRIC" id="fig|1423747.3.peg.1062"/>
<keyword evidence="1" id="KW-0472">Membrane</keyword>
<evidence type="ECO:0000313" key="3">
    <source>
        <dbReference type="Proteomes" id="UP000051264"/>
    </source>
</evidence>
<dbReference type="AlphaFoldDB" id="A0A0R1S2V0"/>
<evidence type="ECO:0000256" key="1">
    <source>
        <dbReference type="SAM" id="Phobius"/>
    </source>
</evidence>
<feature type="transmembrane region" description="Helical" evidence="1">
    <location>
        <begin position="38"/>
        <end position="56"/>
    </location>
</feature>
<name>A0A0R1S2V0_9LACO</name>
<dbReference type="RefSeq" id="WP_025083453.1">
    <property type="nucleotide sequence ID" value="NZ_AZEX01000027.1"/>
</dbReference>
<accession>A0A0R1S2V0</accession>
<comment type="caution">
    <text evidence="2">The sequence shown here is derived from an EMBL/GenBank/DDBJ whole genome shotgun (WGS) entry which is preliminary data.</text>
</comment>
<evidence type="ECO:0008006" key="4">
    <source>
        <dbReference type="Google" id="ProtNLM"/>
    </source>
</evidence>
<protein>
    <recommendedName>
        <fullName evidence="4">Sakacin Q immunity protein</fullName>
    </recommendedName>
</protein>
<dbReference type="Proteomes" id="UP000051264">
    <property type="component" value="Unassembled WGS sequence"/>
</dbReference>
<evidence type="ECO:0000313" key="2">
    <source>
        <dbReference type="EMBL" id="KRL61026.1"/>
    </source>
</evidence>
<keyword evidence="1" id="KW-0812">Transmembrane</keyword>
<proteinExistence type="predicted"/>
<organism evidence="2 3">
    <name type="scientific">Latilactobacillus fuchuensis DSM 14340 = JCM 11249</name>
    <dbReference type="NCBI Taxonomy" id="1423747"/>
    <lineage>
        <taxon>Bacteria</taxon>
        <taxon>Bacillati</taxon>
        <taxon>Bacillota</taxon>
        <taxon>Bacilli</taxon>
        <taxon>Lactobacillales</taxon>
        <taxon>Lactobacillaceae</taxon>
        <taxon>Latilactobacillus</taxon>
    </lineage>
</organism>
<reference evidence="2 3" key="1">
    <citation type="journal article" date="2015" name="Genome Announc.">
        <title>Expanding the biotechnology potential of lactobacilli through comparative genomics of 213 strains and associated genera.</title>
        <authorList>
            <person name="Sun Z."/>
            <person name="Harris H.M."/>
            <person name="McCann A."/>
            <person name="Guo C."/>
            <person name="Argimon S."/>
            <person name="Zhang W."/>
            <person name="Yang X."/>
            <person name="Jeffery I.B."/>
            <person name="Cooney J.C."/>
            <person name="Kagawa T.F."/>
            <person name="Liu W."/>
            <person name="Song Y."/>
            <person name="Salvetti E."/>
            <person name="Wrobel A."/>
            <person name="Rasinkangas P."/>
            <person name="Parkhill J."/>
            <person name="Rea M.C."/>
            <person name="O'Sullivan O."/>
            <person name="Ritari J."/>
            <person name="Douillard F.P."/>
            <person name="Paul Ross R."/>
            <person name="Yang R."/>
            <person name="Briner A.E."/>
            <person name="Felis G.E."/>
            <person name="de Vos W.M."/>
            <person name="Barrangou R."/>
            <person name="Klaenhammer T.R."/>
            <person name="Caufield P.W."/>
            <person name="Cui Y."/>
            <person name="Zhang H."/>
            <person name="O'Toole P.W."/>
        </authorList>
    </citation>
    <scope>NUCLEOTIDE SEQUENCE [LARGE SCALE GENOMIC DNA]</scope>
    <source>
        <strain evidence="2 3">DSM 14340</strain>
    </source>
</reference>
<keyword evidence="1" id="KW-1133">Transmembrane helix</keyword>
<gene>
    <name evidence="2" type="ORF">FC69_GL001041</name>
</gene>
<dbReference type="EMBL" id="AZEX01000027">
    <property type="protein sequence ID" value="KRL61026.1"/>
    <property type="molecule type" value="Genomic_DNA"/>
</dbReference>
<sequence>MPVIPKRITLIAAQITNALLVILLFLPAFSTQEYTGLIYWLLLLMVISNSIVIWNLQRNLTCHN</sequence>
<feature type="transmembrane region" description="Helical" evidence="1">
    <location>
        <begin position="7"/>
        <end position="26"/>
    </location>
</feature>